<feature type="compositionally biased region" description="Basic and acidic residues" evidence="11">
    <location>
        <begin position="17"/>
        <end position="31"/>
    </location>
</feature>
<feature type="region of interest" description="Disordered" evidence="11">
    <location>
        <begin position="269"/>
        <end position="288"/>
    </location>
</feature>
<sequence length="443" mass="49176">MSGRNTPKGRQTPKVSFKQESDSDSEADRHTTRNGARPKTNNGPATIKPEKPRAAPMQNVSWFAPLVQTGKSDLKFAHGEGVPVSQGVDGTYQHGYWLRTQRNFTKGGKSLTANPRWYFYYTGTGRYADLRFGTRQPDILWVGRNGANVNKLGNMGTRNPNNDSAIPVQLPEGIPKGFYAEGTRSRSSSRSSSRGSSRNTSASNSRANSRASSPGRNLPPQAGSEPWMAYLVQKLQALESKVDGKKPEKTPQKVTKQGAANMADKLRHKRTPHKGSGVTQNFGRRGPGDLEGNFGDLEMLKLGTDDPRFPAAAQMAPTAAAFLFMSHFDTREENDATWLNYRGAIKLPKDNPNYATWMKLLKENVDAYKDFPQAPERETKKKKKDVVVEDVTVVEDVRDENGLTDDDWLGADDTTIYADENDKPKSQRRRKKREAAVVETPDV</sequence>
<keyword evidence="6" id="KW-0805">Transcription regulation</keyword>
<dbReference type="SUPFAM" id="SSF103068">
    <property type="entry name" value="Nucleocapsid protein dimerization domain"/>
    <property type="match status" value="1"/>
</dbReference>
<dbReference type="CDD" id="cd21595">
    <property type="entry name" value="CoV_N-CTD"/>
    <property type="match status" value="1"/>
</dbReference>
<evidence type="ECO:0000256" key="8">
    <source>
        <dbReference type="ARBA" id="ARBA00023163"/>
    </source>
</evidence>
<feature type="compositionally biased region" description="Basic and acidic residues" evidence="11">
    <location>
        <begin position="240"/>
        <end position="251"/>
    </location>
</feature>
<evidence type="ECO:0000256" key="3">
    <source>
        <dbReference type="ARBA" id="ARBA00022765"/>
    </source>
</evidence>
<feature type="region of interest" description="Disordered" evidence="11">
    <location>
        <begin position="402"/>
        <end position="443"/>
    </location>
</feature>
<feature type="domain" description="CoV N NTD" evidence="12">
    <location>
        <begin position="58"/>
        <end position="182"/>
    </location>
</feature>
<reference evidence="14" key="1">
    <citation type="submission" date="2016-02" db="EMBL/GenBank/DDBJ databases">
        <title>A bat-derived cross-family recombinant coronavirus with a reovirus gene.</title>
        <authorList>
            <person name="Huang C."/>
            <person name="Liu J."/>
            <person name="Xu W."/>
            <person name="Jin T."/>
            <person name="Shi Y."/>
            <person name="Ji W."/>
            <person name="Jia H."/>
            <person name="Zhou Y."/>
            <person name="Wen H."/>
            <person name="Zhao H."/>
            <person name="Liu H."/>
            <person name="Li H."/>
            <person name="Wang Q."/>
            <person name="Wu Y."/>
            <person name="Wang L."/>
            <person name="Liu D."/>
            <person name="Liu G."/>
            <person name="Yu H."/>
            <person name="Holmes E."/>
            <person name="Lu L."/>
            <person name="Gao G.F."/>
        </authorList>
    </citation>
    <scope>NUCLEOTIDE SEQUENCE</scope>
    <source>
        <strain evidence="14">GCCDC1 346</strain>
    </source>
</reference>
<feature type="region of interest" description="Disordered" evidence="11">
    <location>
        <begin position="154"/>
        <end position="223"/>
    </location>
</feature>
<gene>
    <name evidence="14" type="primary">N</name>
</gene>
<evidence type="ECO:0000313" key="14">
    <source>
        <dbReference type="EMBL" id="AOG30816.1"/>
    </source>
</evidence>
<evidence type="ECO:0000256" key="2">
    <source>
        <dbReference type="ARBA" id="ARBA00022553"/>
    </source>
</evidence>
<evidence type="ECO:0000256" key="9">
    <source>
        <dbReference type="ARBA" id="ARBA00023274"/>
    </source>
</evidence>
<evidence type="ECO:0000256" key="1">
    <source>
        <dbReference type="ARBA" id="ARBA00004340"/>
    </source>
</evidence>
<dbReference type="CDD" id="cd21554">
    <property type="entry name" value="CoV_N-NTD"/>
    <property type="match status" value="1"/>
</dbReference>
<keyword evidence="9 10" id="KW-0687">Ribonucleoprotein</keyword>
<feature type="region of interest" description="Disordered" evidence="11">
    <location>
        <begin position="1"/>
        <end position="56"/>
    </location>
</feature>
<dbReference type="InterPro" id="IPR001218">
    <property type="entry name" value="Nucleocap_CoV"/>
</dbReference>
<evidence type="ECO:0000256" key="7">
    <source>
        <dbReference type="ARBA" id="ARBA00023086"/>
    </source>
</evidence>
<keyword evidence="3" id="KW-0013">ADP-ribosylation</keyword>
<evidence type="ECO:0000256" key="6">
    <source>
        <dbReference type="ARBA" id="ARBA00023015"/>
    </source>
</evidence>
<keyword evidence="7 10" id="KW-0543">Viral nucleoprotein</keyword>
<feature type="region of interest" description="Disordered" evidence="11">
    <location>
        <begin position="240"/>
        <end position="259"/>
    </location>
</feature>
<dbReference type="Pfam" id="PF00937">
    <property type="entry name" value="CoV_nucleocap"/>
    <property type="match status" value="1"/>
</dbReference>
<feature type="domain" description="CoV N CTD" evidence="13">
    <location>
        <begin position="255"/>
        <end position="372"/>
    </location>
</feature>
<dbReference type="InterPro" id="IPR044345">
    <property type="entry name" value="N_prot_N_CoV"/>
</dbReference>
<dbReference type="GO" id="GO:0003723">
    <property type="term" value="F:RNA binding"/>
    <property type="evidence" value="ECO:0007669"/>
    <property type="project" value="UniProtKB-UniRule"/>
</dbReference>
<dbReference type="GO" id="GO:0019013">
    <property type="term" value="C:viral nucleocapsid"/>
    <property type="evidence" value="ECO:0007669"/>
    <property type="project" value="UniProtKB-UniRule"/>
</dbReference>
<evidence type="ECO:0000259" key="12">
    <source>
        <dbReference type="PROSITE" id="PS51928"/>
    </source>
</evidence>
<name>A0A1B3Q5W0_9BETC</name>
<dbReference type="GO" id="GO:0043657">
    <property type="term" value="C:host cell"/>
    <property type="evidence" value="ECO:0007669"/>
    <property type="project" value="UniProtKB-SubCell"/>
</dbReference>
<organism evidence="14">
    <name type="scientific">Rousettus bat coronavirus</name>
    <dbReference type="NCBI Taxonomy" id="1892416"/>
    <lineage>
        <taxon>Viruses</taxon>
        <taxon>Riboviria</taxon>
        <taxon>Orthornavirae</taxon>
        <taxon>Pisuviricota</taxon>
        <taxon>Pisoniviricetes</taxon>
        <taxon>Nidovirales</taxon>
        <taxon>Cornidovirineae</taxon>
        <taxon>Coronaviridae</taxon>
        <taxon>Orthocoronavirinae</taxon>
        <taxon>Betacoronavirus</taxon>
        <taxon>Nobecovirus</taxon>
        <taxon>Betacoronavirus cororeum</taxon>
        <taxon>Rousettus bat coronavirus GCCDC1</taxon>
    </lineage>
</organism>
<keyword evidence="5 10" id="KW-0694">RNA-binding</keyword>
<evidence type="ECO:0000256" key="11">
    <source>
        <dbReference type="SAM" id="MobiDB-lite"/>
    </source>
</evidence>
<evidence type="ECO:0000256" key="4">
    <source>
        <dbReference type="ARBA" id="ARBA00022844"/>
    </source>
</evidence>
<dbReference type="InterPro" id="IPR037195">
    <property type="entry name" value="Nucleocapsid_N"/>
</dbReference>
<keyword evidence="8" id="KW-0804">Transcription</keyword>
<keyword evidence="2" id="KW-0597">Phosphoprotein</keyword>
<evidence type="ECO:0000256" key="5">
    <source>
        <dbReference type="ARBA" id="ARBA00022884"/>
    </source>
</evidence>
<dbReference type="PROSITE" id="PS51929">
    <property type="entry name" value="COV_N_CTD"/>
    <property type="match status" value="1"/>
</dbReference>
<dbReference type="GO" id="GO:1990904">
    <property type="term" value="C:ribonucleoprotein complex"/>
    <property type="evidence" value="ECO:0007669"/>
    <property type="project" value="UniProtKB-KW"/>
</dbReference>
<protein>
    <submittedName>
        <fullName evidence="14">Nucleocapsid protein</fullName>
    </submittedName>
</protein>
<dbReference type="EMBL" id="KU762337">
    <property type="protein sequence ID" value="AOG30816.1"/>
    <property type="molecule type" value="Genomic_RNA"/>
</dbReference>
<keyword evidence="4 10" id="KW-0946">Virion</keyword>
<dbReference type="SUPFAM" id="SSF110304">
    <property type="entry name" value="Coronavirus RNA-binding domain"/>
    <property type="match status" value="1"/>
</dbReference>
<evidence type="ECO:0000259" key="13">
    <source>
        <dbReference type="PROSITE" id="PS51929"/>
    </source>
</evidence>
<proteinExistence type="predicted"/>
<dbReference type="InterPro" id="IPR044344">
    <property type="entry name" value="N_prot_C_CoV"/>
</dbReference>
<dbReference type="InterPro" id="IPR037179">
    <property type="entry name" value="Nucleocapsid_C"/>
</dbReference>
<feature type="compositionally biased region" description="Low complexity" evidence="11">
    <location>
        <begin position="185"/>
        <end position="213"/>
    </location>
</feature>
<dbReference type="PROSITE" id="PS51928">
    <property type="entry name" value="COV_N_NTD"/>
    <property type="match status" value="1"/>
</dbReference>
<comment type="subcellular location">
    <subcellularLocation>
        <location evidence="1">Host cell</location>
    </subcellularLocation>
</comment>
<accession>A0A1B3Q5W0</accession>
<evidence type="ECO:0000256" key="10">
    <source>
        <dbReference type="PROSITE-ProRule" id="PRU01276"/>
    </source>
</evidence>